<dbReference type="GO" id="GO:0003677">
    <property type="term" value="F:DNA binding"/>
    <property type="evidence" value="ECO:0007669"/>
    <property type="project" value="UniProtKB-UniRule"/>
</dbReference>
<accession>A0P4P8</accession>
<gene>
    <name evidence="9" type="primary">xerC</name>
    <name evidence="12" type="ORF">MB2181_00505</name>
</gene>
<proteinExistence type="inferred from homology"/>
<dbReference type="PROSITE" id="PS51900">
    <property type="entry name" value="CB"/>
    <property type="match status" value="1"/>
</dbReference>
<sequence>MKNKDYIEKYTDYIKFEKRLSALTIKSYLRDIRLLDSELQGKDLQSYQVDDIRRGISVFHAKGINGKSLSRMLSSWRGFFDFLNHRYEFSLNPVMGIKAPKAKKLLPQTLSIDHAIKLVSITDKSFLGLRDRAIMELFYSSGLRLSELAAMKLADINMDEQTASILGKGNKSRIVPIGSHALQALNDWIVMRKKISDFNPRTTHLFLSEKGNALGVRSIQYRLKFWAIKQGIPENIHPHLLRHSFASHLLQSSQDLRAVQELLGHANISTTQIYTHLDYQHLSKIYDDAHPRAKKNNRNK</sequence>
<keyword evidence="5 9" id="KW-0229">DNA integration</keyword>
<dbReference type="Gene3D" id="1.10.150.130">
    <property type="match status" value="1"/>
</dbReference>
<comment type="function">
    <text evidence="9">Site-specific tyrosine recombinase, which acts by catalyzing the cutting and rejoining of the recombining DNA molecules. The XerC-XerD complex is essential to convert dimers of the bacterial chromosome into monomers to permit their segregation at cell division. It also contributes to the segregational stability of plasmids.</text>
</comment>
<dbReference type="InterPro" id="IPR010998">
    <property type="entry name" value="Integrase_recombinase_N"/>
</dbReference>
<name>A0P4P8_9PROT</name>
<dbReference type="GO" id="GO:0005737">
    <property type="term" value="C:cytoplasm"/>
    <property type="evidence" value="ECO:0007669"/>
    <property type="project" value="UniProtKB-SubCell"/>
</dbReference>
<evidence type="ECO:0000259" key="11">
    <source>
        <dbReference type="PROSITE" id="PS51900"/>
    </source>
</evidence>
<keyword evidence="3 9" id="KW-0132">Cell division</keyword>
<dbReference type="GO" id="GO:0051301">
    <property type="term" value="P:cell division"/>
    <property type="evidence" value="ECO:0007669"/>
    <property type="project" value="UniProtKB-KW"/>
</dbReference>
<keyword evidence="7 9" id="KW-0233">DNA recombination</keyword>
<dbReference type="AlphaFoldDB" id="A0P4P8"/>
<dbReference type="Gene3D" id="1.10.443.10">
    <property type="entry name" value="Intergrase catalytic core"/>
    <property type="match status" value="1"/>
</dbReference>
<keyword evidence="13" id="KW-1185">Reference proteome</keyword>
<evidence type="ECO:0000256" key="2">
    <source>
        <dbReference type="ARBA" id="ARBA00022490"/>
    </source>
</evidence>
<comment type="subcellular location">
    <subcellularLocation>
        <location evidence="1 9">Cytoplasm</location>
    </subcellularLocation>
</comment>
<evidence type="ECO:0000256" key="6">
    <source>
        <dbReference type="ARBA" id="ARBA00023125"/>
    </source>
</evidence>
<dbReference type="PANTHER" id="PTHR30349:SF81">
    <property type="entry name" value="TYROSINE RECOMBINASE XERC"/>
    <property type="match status" value="1"/>
</dbReference>
<evidence type="ECO:0000256" key="8">
    <source>
        <dbReference type="ARBA" id="ARBA00023306"/>
    </source>
</evidence>
<feature type="active site" evidence="9">
    <location>
        <position position="144"/>
    </location>
</feature>
<dbReference type="CDD" id="cd00798">
    <property type="entry name" value="INT_XerDC_C"/>
    <property type="match status" value="1"/>
</dbReference>
<feature type="domain" description="Core-binding (CB)" evidence="11">
    <location>
        <begin position="1"/>
        <end position="84"/>
    </location>
</feature>
<evidence type="ECO:0000256" key="7">
    <source>
        <dbReference type="ARBA" id="ARBA00023172"/>
    </source>
</evidence>
<comment type="similarity">
    <text evidence="9">Belongs to the 'phage' integrase family. XerC subfamily.</text>
</comment>
<feature type="active site" evidence="9">
    <location>
        <position position="239"/>
    </location>
</feature>
<keyword evidence="6 9" id="KW-0238">DNA-binding</keyword>
<dbReference type="InterPro" id="IPR050090">
    <property type="entry name" value="Tyrosine_recombinase_XerCD"/>
</dbReference>
<dbReference type="InterPro" id="IPR013762">
    <property type="entry name" value="Integrase-like_cat_sf"/>
</dbReference>
<keyword evidence="8 9" id="KW-0131">Cell cycle</keyword>
<dbReference type="PANTHER" id="PTHR30349">
    <property type="entry name" value="PHAGE INTEGRASE-RELATED"/>
    <property type="match status" value="1"/>
</dbReference>
<dbReference type="HAMAP" id="MF_01808">
    <property type="entry name" value="Recomb_XerC_XerD"/>
    <property type="match status" value="1"/>
</dbReference>
<dbReference type="InterPro" id="IPR023009">
    <property type="entry name" value="Tyrosine_recombinase_XerC/XerD"/>
</dbReference>
<dbReference type="Pfam" id="PF00589">
    <property type="entry name" value="Phage_integrase"/>
    <property type="match status" value="1"/>
</dbReference>
<comment type="caution">
    <text evidence="12">The sequence shown here is derived from an EMBL/GenBank/DDBJ whole genome shotgun (WGS) entry which is preliminary data.</text>
</comment>
<evidence type="ECO:0000259" key="10">
    <source>
        <dbReference type="PROSITE" id="PS51898"/>
    </source>
</evidence>
<evidence type="ECO:0000256" key="3">
    <source>
        <dbReference type="ARBA" id="ARBA00022618"/>
    </source>
</evidence>
<dbReference type="InterPro" id="IPR044068">
    <property type="entry name" value="CB"/>
</dbReference>
<feature type="active site" description="O-(3'-phospho-DNA)-tyrosine intermediate" evidence="9">
    <location>
        <position position="274"/>
    </location>
</feature>
<dbReference type="GO" id="GO:0006313">
    <property type="term" value="P:DNA transposition"/>
    <property type="evidence" value="ECO:0007669"/>
    <property type="project" value="UniProtKB-UniRule"/>
</dbReference>
<comment type="subunit">
    <text evidence="9">Forms a cyclic heterotetrameric complex composed of two molecules of XerC and two molecules of XerD.</text>
</comment>
<dbReference type="Proteomes" id="UP000054262">
    <property type="component" value="Unassembled WGS sequence"/>
</dbReference>
<dbReference type="GO" id="GO:0009037">
    <property type="term" value="F:tyrosine-based site-specific recombinase activity"/>
    <property type="evidence" value="ECO:0007669"/>
    <property type="project" value="UniProtKB-UniRule"/>
</dbReference>
<dbReference type="EMBL" id="AAUX01000001">
    <property type="protein sequence ID" value="EAV46508.1"/>
    <property type="molecule type" value="Genomic_DNA"/>
</dbReference>
<dbReference type="Pfam" id="PF02899">
    <property type="entry name" value="Phage_int_SAM_1"/>
    <property type="match status" value="1"/>
</dbReference>
<evidence type="ECO:0000256" key="9">
    <source>
        <dbReference type="HAMAP-Rule" id="MF_01808"/>
    </source>
</evidence>
<evidence type="ECO:0000313" key="12">
    <source>
        <dbReference type="EMBL" id="EAV46508.1"/>
    </source>
</evidence>
<dbReference type="InterPro" id="IPR004107">
    <property type="entry name" value="Integrase_SAM-like_N"/>
</dbReference>
<dbReference type="PROSITE" id="PS51898">
    <property type="entry name" value="TYR_RECOMBINASE"/>
    <property type="match status" value="1"/>
</dbReference>
<dbReference type="InterPro" id="IPR011010">
    <property type="entry name" value="DNA_brk_join_enz"/>
</dbReference>
<dbReference type="GO" id="GO:0007059">
    <property type="term" value="P:chromosome segregation"/>
    <property type="evidence" value="ECO:0007669"/>
    <property type="project" value="UniProtKB-UniRule"/>
</dbReference>
<keyword evidence="4 9" id="KW-0159">Chromosome partition</keyword>
<evidence type="ECO:0000256" key="1">
    <source>
        <dbReference type="ARBA" id="ARBA00004496"/>
    </source>
</evidence>
<evidence type="ECO:0000256" key="4">
    <source>
        <dbReference type="ARBA" id="ARBA00022829"/>
    </source>
</evidence>
<dbReference type="SUPFAM" id="SSF56349">
    <property type="entry name" value="DNA breaking-rejoining enzymes"/>
    <property type="match status" value="1"/>
</dbReference>
<feature type="domain" description="Tyr recombinase" evidence="10">
    <location>
        <begin position="105"/>
        <end position="287"/>
    </location>
</feature>
<feature type="active site" evidence="9">
    <location>
        <position position="242"/>
    </location>
</feature>
<keyword evidence="2 9" id="KW-0963">Cytoplasm</keyword>
<feature type="active site" evidence="9">
    <location>
        <position position="168"/>
    </location>
</feature>
<dbReference type="InterPro" id="IPR002104">
    <property type="entry name" value="Integrase_catalytic"/>
</dbReference>
<feature type="active site" evidence="9">
    <location>
        <position position="265"/>
    </location>
</feature>
<evidence type="ECO:0000313" key="13">
    <source>
        <dbReference type="Proteomes" id="UP000054262"/>
    </source>
</evidence>
<organism evidence="12 13">
    <name type="scientific">Methylophilales bacterium HTCC2181</name>
    <dbReference type="NCBI Taxonomy" id="383631"/>
    <lineage>
        <taxon>Bacteria</taxon>
        <taxon>Pseudomonadati</taxon>
        <taxon>Pseudomonadota</taxon>
        <taxon>Betaproteobacteria</taxon>
        <taxon>Nitrosomonadales</taxon>
        <taxon>OM43 clade</taxon>
    </lineage>
</organism>
<evidence type="ECO:0000256" key="5">
    <source>
        <dbReference type="ARBA" id="ARBA00022908"/>
    </source>
</evidence>
<protein>
    <recommendedName>
        <fullName evidence="9">Tyrosine recombinase XerC</fullName>
    </recommendedName>
</protein>
<reference evidence="12 13" key="1">
    <citation type="submission" date="2006-11" db="EMBL/GenBank/DDBJ databases">
        <authorList>
            <person name="Giovannoni S."/>
            <person name="Vergin K."/>
            <person name="Ferriera S."/>
            <person name="Johnson J."/>
            <person name="Kravitz S."/>
            <person name="Beeson K."/>
            <person name="Sutton G."/>
            <person name="Rogers Y.-H."/>
            <person name="Friedman R."/>
            <person name="Frazier M."/>
            <person name="Venter J.C."/>
        </authorList>
    </citation>
    <scope>NUCLEOTIDE SEQUENCE [LARGE SCALE GENOMIC DNA]</scope>
    <source>
        <strain evidence="12 13">HTCC2181</strain>
    </source>
</reference>